<evidence type="ECO:0000313" key="2">
    <source>
        <dbReference type="EnsemblProtists" id="EOD20650"/>
    </source>
</evidence>
<evidence type="ECO:0000313" key="3">
    <source>
        <dbReference type="Proteomes" id="UP000013827"/>
    </source>
</evidence>
<dbReference type="KEGG" id="ehx:EMIHUDRAFT_117571"/>
<protein>
    <submittedName>
        <fullName evidence="2">Uncharacterized protein</fullName>
    </submittedName>
</protein>
<reference evidence="3" key="1">
    <citation type="journal article" date="2013" name="Nature">
        <title>Pan genome of the phytoplankton Emiliania underpins its global distribution.</title>
        <authorList>
            <person name="Read B.A."/>
            <person name="Kegel J."/>
            <person name="Klute M.J."/>
            <person name="Kuo A."/>
            <person name="Lefebvre S.C."/>
            <person name="Maumus F."/>
            <person name="Mayer C."/>
            <person name="Miller J."/>
            <person name="Monier A."/>
            <person name="Salamov A."/>
            <person name="Young J."/>
            <person name="Aguilar M."/>
            <person name="Claverie J.M."/>
            <person name="Frickenhaus S."/>
            <person name="Gonzalez K."/>
            <person name="Herman E.K."/>
            <person name="Lin Y.C."/>
            <person name="Napier J."/>
            <person name="Ogata H."/>
            <person name="Sarno A.F."/>
            <person name="Shmutz J."/>
            <person name="Schroeder D."/>
            <person name="de Vargas C."/>
            <person name="Verret F."/>
            <person name="von Dassow P."/>
            <person name="Valentin K."/>
            <person name="Van de Peer Y."/>
            <person name="Wheeler G."/>
            <person name="Dacks J.B."/>
            <person name="Delwiche C.F."/>
            <person name="Dyhrman S.T."/>
            <person name="Glockner G."/>
            <person name="John U."/>
            <person name="Richards T."/>
            <person name="Worden A.Z."/>
            <person name="Zhang X."/>
            <person name="Grigoriev I.V."/>
            <person name="Allen A.E."/>
            <person name="Bidle K."/>
            <person name="Borodovsky M."/>
            <person name="Bowler C."/>
            <person name="Brownlee C."/>
            <person name="Cock J.M."/>
            <person name="Elias M."/>
            <person name="Gladyshev V.N."/>
            <person name="Groth M."/>
            <person name="Guda C."/>
            <person name="Hadaegh A."/>
            <person name="Iglesias-Rodriguez M.D."/>
            <person name="Jenkins J."/>
            <person name="Jones B.M."/>
            <person name="Lawson T."/>
            <person name="Leese F."/>
            <person name="Lindquist E."/>
            <person name="Lobanov A."/>
            <person name="Lomsadze A."/>
            <person name="Malik S.B."/>
            <person name="Marsh M.E."/>
            <person name="Mackinder L."/>
            <person name="Mock T."/>
            <person name="Mueller-Roeber B."/>
            <person name="Pagarete A."/>
            <person name="Parker M."/>
            <person name="Probert I."/>
            <person name="Quesneville H."/>
            <person name="Raines C."/>
            <person name="Rensing S.A."/>
            <person name="Riano-Pachon D.M."/>
            <person name="Richier S."/>
            <person name="Rokitta S."/>
            <person name="Shiraiwa Y."/>
            <person name="Soanes D.M."/>
            <person name="van der Giezen M."/>
            <person name="Wahlund T.M."/>
            <person name="Williams B."/>
            <person name="Wilson W."/>
            <person name="Wolfe G."/>
            <person name="Wurch L.L."/>
        </authorList>
    </citation>
    <scope>NUCLEOTIDE SEQUENCE</scope>
</reference>
<organism evidence="2 3">
    <name type="scientific">Emiliania huxleyi (strain CCMP1516)</name>
    <dbReference type="NCBI Taxonomy" id="280463"/>
    <lineage>
        <taxon>Eukaryota</taxon>
        <taxon>Haptista</taxon>
        <taxon>Haptophyta</taxon>
        <taxon>Prymnesiophyceae</taxon>
        <taxon>Isochrysidales</taxon>
        <taxon>Noelaerhabdaceae</taxon>
        <taxon>Emiliania</taxon>
    </lineage>
</organism>
<dbReference type="Proteomes" id="UP000013827">
    <property type="component" value="Unassembled WGS sequence"/>
</dbReference>
<keyword evidence="3" id="KW-1185">Reference proteome</keyword>
<feature type="compositionally biased region" description="Basic and acidic residues" evidence="1">
    <location>
        <begin position="140"/>
        <end position="159"/>
    </location>
</feature>
<evidence type="ECO:0000256" key="1">
    <source>
        <dbReference type="SAM" id="MobiDB-lite"/>
    </source>
</evidence>
<dbReference type="HOGENOM" id="CLU_824961_0_0_1"/>
<name>A0A0D3JAW5_EMIH1</name>
<reference evidence="2" key="2">
    <citation type="submission" date="2024-10" db="UniProtKB">
        <authorList>
            <consortium name="EnsemblProtists"/>
        </authorList>
    </citation>
    <scope>IDENTIFICATION</scope>
</reference>
<dbReference type="GeneID" id="17266195"/>
<sequence>MSCPRAGGSILRTVPGRGVLEGEIDDCSCCSRRSMSRSILRTSPPERISGDEASGGCAASPLCAEARELSERVSEERVRHEAWVREASPISKARLDGSLEPEALEPPKDTSWSKDGTFEARLDCEPDGSLEQACPSPKDTSNERSLTERRENSPKESSRKLPPRLASALTDGTLGLPGRGLSLGTGCRVPAGAVEGLLLPAVELSLKLPFSSVKGTCRFSGEMASVLTSGAVRLPAAGASRARTAEQHARSRSLAAEQHARSRSLAAEQHARSRSLAAVQHTRSRSLAAVQHTHSRSW</sequence>
<dbReference type="EnsemblProtists" id="EOD20650">
    <property type="protein sequence ID" value="EOD20650"/>
    <property type="gene ID" value="EMIHUDRAFT_117571"/>
</dbReference>
<feature type="region of interest" description="Disordered" evidence="1">
    <location>
        <begin position="94"/>
        <end position="175"/>
    </location>
</feature>
<proteinExistence type="predicted"/>
<dbReference type="RefSeq" id="XP_005773079.1">
    <property type="nucleotide sequence ID" value="XM_005773022.1"/>
</dbReference>
<accession>A0A0D3JAW5</accession>
<dbReference type="AlphaFoldDB" id="A0A0D3JAW5"/>
<dbReference type="PaxDb" id="2903-EOD20650"/>
<feature type="compositionally biased region" description="Basic and acidic residues" evidence="1">
    <location>
        <begin position="105"/>
        <end position="124"/>
    </location>
</feature>
<feature type="region of interest" description="Disordered" evidence="1">
    <location>
        <begin position="238"/>
        <end position="298"/>
    </location>
</feature>